<reference evidence="1 2" key="1">
    <citation type="submission" date="2013-11" db="EMBL/GenBank/DDBJ databases">
        <title>Genome sequencing of Stegodyphus mimosarum.</title>
        <authorList>
            <person name="Bechsgaard J."/>
        </authorList>
    </citation>
    <scope>NUCLEOTIDE SEQUENCE [LARGE SCALE GENOMIC DNA]</scope>
</reference>
<organism evidence="1 2">
    <name type="scientific">Stegodyphus mimosarum</name>
    <name type="common">African social velvet spider</name>
    <dbReference type="NCBI Taxonomy" id="407821"/>
    <lineage>
        <taxon>Eukaryota</taxon>
        <taxon>Metazoa</taxon>
        <taxon>Ecdysozoa</taxon>
        <taxon>Arthropoda</taxon>
        <taxon>Chelicerata</taxon>
        <taxon>Arachnida</taxon>
        <taxon>Araneae</taxon>
        <taxon>Araneomorphae</taxon>
        <taxon>Entelegynae</taxon>
        <taxon>Eresoidea</taxon>
        <taxon>Eresidae</taxon>
        <taxon>Stegodyphus</taxon>
    </lineage>
</organism>
<dbReference type="AlphaFoldDB" id="A0A087U7L0"/>
<evidence type="ECO:0000313" key="2">
    <source>
        <dbReference type="Proteomes" id="UP000054359"/>
    </source>
</evidence>
<sequence length="62" mass="7320">MMMAGLFDYGKACEGYLLKEENAFMEDFLREWHVLSLNEKIGKLEFNKCNMMTFKSCLVKEI</sequence>
<dbReference type="Proteomes" id="UP000054359">
    <property type="component" value="Unassembled WGS sequence"/>
</dbReference>
<keyword evidence="2" id="KW-1185">Reference proteome</keyword>
<name>A0A087U7L0_STEMI</name>
<gene>
    <name evidence="1" type="ORF">X975_20408</name>
</gene>
<protein>
    <submittedName>
        <fullName evidence="1">Uncharacterized protein</fullName>
    </submittedName>
</protein>
<evidence type="ECO:0000313" key="1">
    <source>
        <dbReference type="EMBL" id="KFM73349.1"/>
    </source>
</evidence>
<proteinExistence type="predicted"/>
<feature type="non-terminal residue" evidence="1">
    <location>
        <position position="62"/>
    </location>
</feature>
<accession>A0A087U7L0</accession>
<dbReference type="EMBL" id="KK118584">
    <property type="protein sequence ID" value="KFM73349.1"/>
    <property type="molecule type" value="Genomic_DNA"/>
</dbReference>